<evidence type="ECO:0000313" key="2">
    <source>
        <dbReference type="Proteomes" id="UP001051844"/>
    </source>
</evidence>
<proteinExistence type="predicted"/>
<comment type="caution">
    <text evidence="1">The sequence shown here is derived from an EMBL/GenBank/DDBJ whole genome shotgun (WGS) entry which is preliminary data.</text>
</comment>
<dbReference type="Proteomes" id="UP001051844">
    <property type="component" value="Unassembled WGS sequence"/>
</dbReference>
<sequence>MSADERVTRSQFSSRLRPLSAPQPMARLPRRIWSDEDWQQIQRGYLPREMNEKWIVFAEEEVVLLHRSWTGHGLFAATFAPVDGGGRRIAGAVVERDTERYEGTDDAYDCILLELVLAAIVLGEPAPELRSELVELTRRKAGSADAPADLILHSLLGVRNDAGPAPTEGGRARV</sequence>
<organism evidence="1 2">
    <name type="scientific">Streptomyces albidoflavus</name>
    <dbReference type="NCBI Taxonomy" id="1886"/>
    <lineage>
        <taxon>Bacteria</taxon>
        <taxon>Bacillati</taxon>
        <taxon>Actinomycetota</taxon>
        <taxon>Actinomycetes</taxon>
        <taxon>Kitasatosporales</taxon>
        <taxon>Streptomycetaceae</taxon>
        <taxon>Streptomyces</taxon>
        <taxon>Streptomyces albidoflavus group</taxon>
    </lineage>
</organism>
<dbReference type="AlphaFoldDB" id="A0AA37C460"/>
<evidence type="ECO:0000313" key="1">
    <source>
        <dbReference type="EMBL" id="GHI48973.1"/>
    </source>
</evidence>
<name>A0AA37C460_9ACTN</name>
<reference evidence="1" key="1">
    <citation type="submission" date="2022-09" db="EMBL/GenBank/DDBJ databases">
        <title>Whole genome shotgun sequence of Streptomyces albidoflavus NBRC 12854.</title>
        <authorList>
            <person name="Komaki H."/>
            <person name="Tamura T."/>
        </authorList>
    </citation>
    <scope>NUCLEOTIDE SEQUENCE</scope>
    <source>
        <strain evidence="1">NBRC 12854</strain>
    </source>
</reference>
<gene>
    <name evidence="1" type="ORF">ScoT_51470</name>
</gene>
<dbReference type="EMBL" id="BNDZ01000005">
    <property type="protein sequence ID" value="GHI48973.1"/>
    <property type="molecule type" value="Genomic_DNA"/>
</dbReference>
<accession>A0AA37C460</accession>
<protein>
    <submittedName>
        <fullName evidence="1">Uncharacterized protein</fullName>
    </submittedName>
</protein>